<proteinExistence type="predicted"/>
<evidence type="ECO:0000313" key="1">
    <source>
        <dbReference type="EMBL" id="HIQ32393.1"/>
    </source>
</evidence>
<reference evidence="1" key="1">
    <citation type="journal article" date="2020" name="ISME J.">
        <title>Gammaproteobacteria mediating utilization of methyl-, sulfur- and petroleum organic compounds in deep ocean hydrothermal plumes.</title>
        <authorList>
            <person name="Zhou Z."/>
            <person name="Liu Y."/>
            <person name="Pan J."/>
            <person name="Cron B.R."/>
            <person name="Toner B.M."/>
            <person name="Anantharaman K."/>
            <person name="Breier J.A."/>
            <person name="Dick G.J."/>
            <person name="Li M."/>
        </authorList>
    </citation>
    <scope>NUCLEOTIDE SEQUENCE</scope>
    <source>
        <strain evidence="1">SZUA-1534</strain>
    </source>
</reference>
<dbReference type="EMBL" id="DQVW01000051">
    <property type="protein sequence ID" value="HIQ32393.1"/>
    <property type="molecule type" value="Genomic_DNA"/>
</dbReference>
<sequence length="33" mass="3760">KAAVEYFKTLDDLPEEPVFVEWRNGRAVRIGGP</sequence>
<organism evidence="1 2">
    <name type="scientific">Methanothermococcus okinawensis</name>
    <dbReference type="NCBI Taxonomy" id="155863"/>
    <lineage>
        <taxon>Archaea</taxon>
        <taxon>Methanobacteriati</taxon>
        <taxon>Methanobacteriota</taxon>
        <taxon>Methanomada group</taxon>
        <taxon>Methanococci</taxon>
        <taxon>Methanococcales</taxon>
        <taxon>Methanococcaceae</taxon>
        <taxon>Methanothermococcus</taxon>
    </lineage>
</organism>
<protein>
    <submittedName>
        <fullName evidence="1">S-layer protein</fullName>
    </submittedName>
</protein>
<dbReference type="Proteomes" id="UP000623215">
    <property type="component" value="Unassembled WGS sequence"/>
</dbReference>
<feature type="non-terminal residue" evidence="1">
    <location>
        <position position="1"/>
    </location>
</feature>
<gene>
    <name evidence="1" type="ORF">EYH55_02810</name>
</gene>
<accession>A0A833EDP0</accession>
<dbReference type="AlphaFoldDB" id="A0A833EDP0"/>
<name>A0A833EDP0_9EURY</name>
<comment type="caution">
    <text evidence="1">The sequence shown here is derived from an EMBL/GenBank/DDBJ whole genome shotgun (WGS) entry which is preliminary data.</text>
</comment>
<evidence type="ECO:0000313" key="2">
    <source>
        <dbReference type="Proteomes" id="UP000623215"/>
    </source>
</evidence>